<feature type="binding site" evidence="9">
    <location>
        <position position="232"/>
    </location>
    <ligand>
        <name>Fe cation</name>
        <dbReference type="ChEBI" id="CHEBI:24875"/>
        <label>2</label>
    </ligand>
</feature>
<accession>G0UTG7</accession>
<dbReference type="PANTHER" id="PTHR12697">
    <property type="entry name" value="PBS LYASE HEAT-LIKE PROTEIN"/>
    <property type="match status" value="1"/>
</dbReference>
<organism evidence="10">
    <name type="scientific">Trypanosoma congolense (strain IL3000)</name>
    <dbReference type="NCBI Taxonomy" id="1068625"/>
    <lineage>
        <taxon>Eukaryota</taxon>
        <taxon>Discoba</taxon>
        <taxon>Euglenozoa</taxon>
        <taxon>Kinetoplastea</taxon>
        <taxon>Metakinetoplastina</taxon>
        <taxon>Trypanosomatida</taxon>
        <taxon>Trypanosomatidae</taxon>
        <taxon>Trypanosoma</taxon>
        <taxon>Nannomonas</taxon>
    </lineage>
</organism>
<dbReference type="VEuPathDB" id="TriTrypDB:TcIL3000_9_750"/>
<dbReference type="InterPro" id="IPR016024">
    <property type="entry name" value="ARM-type_fold"/>
</dbReference>
<reference evidence="10" key="1">
    <citation type="journal article" date="2012" name="Proc. Natl. Acad. Sci. U.S.A.">
        <title>Antigenic diversity is generated by distinct evolutionary mechanisms in African trypanosome species.</title>
        <authorList>
            <person name="Jackson A.P."/>
            <person name="Berry A."/>
            <person name="Aslett M."/>
            <person name="Allison H.C."/>
            <person name="Burton P."/>
            <person name="Vavrova-Anderson J."/>
            <person name="Brown R."/>
            <person name="Browne H."/>
            <person name="Corton N."/>
            <person name="Hauser H."/>
            <person name="Gamble J."/>
            <person name="Gilderthorp R."/>
            <person name="Marcello L."/>
            <person name="McQuillan J."/>
            <person name="Otto T.D."/>
            <person name="Quail M.A."/>
            <person name="Sanders M.J."/>
            <person name="van Tonder A."/>
            <person name="Ginger M.L."/>
            <person name="Field M.C."/>
            <person name="Barry J.D."/>
            <person name="Hertz-Fowler C."/>
            <person name="Berriman M."/>
        </authorList>
    </citation>
    <scope>NUCLEOTIDE SEQUENCE</scope>
    <source>
        <strain evidence="10">IL3000</strain>
    </source>
</reference>
<dbReference type="InterPro" id="IPR011989">
    <property type="entry name" value="ARM-like"/>
</dbReference>
<protein>
    <recommendedName>
        <fullName evidence="9">Deoxyhypusine hydroxylase</fullName>
        <shortName evidence="9">DOHH</shortName>
        <ecNumber evidence="9">1.14.99.29</ecNumber>
    </recommendedName>
    <alternativeName>
        <fullName evidence="9">Deoxyhypusine dioxygenase</fullName>
    </alternativeName>
    <alternativeName>
        <fullName evidence="9">Deoxyhypusine monooxygenase</fullName>
    </alternativeName>
</protein>
<gene>
    <name evidence="10" type="ORF">TCIL3000_9_750</name>
</gene>
<sequence>MEQGLSEFEREYSKLLDPSEPLFIRTRELYRLKESILKTPVGVHLLVKAVDTTDSVLLQHELVYNLGQSGMKEACKPLEQFASDASKYDTVTRHEAVEALGAIGDSSCVPLLQRLMDPKNEPEAAVRESCELALKRIEMLKELGEDALRPQSKCPFVSIDPAPAFSAVNANGRVPHTVEELEALLCDTTGATSLWLRYQAMFTLRDIGTAEAVAALSRALRTDNTSALFRHEVAFVLGQMEHPASQSALLDALRDEHEAPMVRHEAAEALGAIADPATLPTLERYTDHEEAIVRDSCVVALEMHKYWSQFNSHGITSQ</sequence>
<feature type="binding site" evidence="9">
    <location>
        <position position="94"/>
    </location>
    <ligand>
        <name>Fe cation</name>
        <dbReference type="ChEBI" id="CHEBI:24875"/>
        <label>1</label>
    </ligand>
</feature>
<evidence type="ECO:0000256" key="8">
    <source>
        <dbReference type="ARBA" id="ARBA00023256"/>
    </source>
</evidence>
<evidence type="ECO:0000256" key="3">
    <source>
        <dbReference type="ARBA" id="ARBA00022723"/>
    </source>
</evidence>
<feature type="binding site" evidence="9">
    <location>
        <position position="231"/>
    </location>
    <ligand>
        <name>Fe cation</name>
        <dbReference type="ChEBI" id="CHEBI:24875"/>
        <label>2</label>
    </ligand>
</feature>
<feature type="binding site" evidence="9">
    <location>
        <position position="264"/>
    </location>
    <ligand>
        <name>Fe cation</name>
        <dbReference type="ChEBI" id="CHEBI:24875"/>
        <label>2</label>
    </ligand>
</feature>
<dbReference type="PANTHER" id="PTHR12697:SF5">
    <property type="entry name" value="DEOXYHYPUSINE HYDROXYLASE"/>
    <property type="match status" value="1"/>
</dbReference>
<comment type="function">
    <text evidence="9">Catalyzes the hydroxylation of the N(6)-(4-aminobutyl)-L-lysine intermediate to form hypusine, an essential post-translational modification only found in mature eIF-5A factor.</text>
</comment>
<dbReference type="SUPFAM" id="SSF48371">
    <property type="entry name" value="ARM repeat"/>
    <property type="match status" value="1"/>
</dbReference>
<comment type="catalytic activity">
    <reaction evidence="1 9">
        <text>[eIF5A protein]-deoxyhypusine + AH2 + O2 = [eIF5A protein]-hypusine + A + H2O</text>
        <dbReference type="Rhea" id="RHEA:14101"/>
        <dbReference type="Rhea" id="RHEA-COMP:10144"/>
        <dbReference type="Rhea" id="RHEA-COMP:12592"/>
        <dbReference type="ChEBI" id="CHEBI:13193"/>
        <dbReference type="ChEBI" id="CHEBI:15377"/>
        <dbReference type="ChEBI" id="CHEBI:15379"/>
        <dbReference type="ChEBI" id="CHEBI:17499"/>
        <dbReference type="ChEBI" id="CHEBI:82657"/>
        <dbReference type="ChEBI" id="CHEBI:91175"/>
        <dbReference type="EC" id="1.14.99.29"/>
    </reaction>
</comment>
<dbReference type="EMBL" id="HE575322">
    <property type="protein sequence ID" value="CCC92681.1"/>
    <property type="molecule type" value="Genomic_DNA"/>
</dbReference>
<keyword evidence="7 9" id="KW-0503">Monooxygenase</keyword>
<proteinExistence type="inferred from homology"/>
<dbReference type="AlphaFoldDB" id="G0UTG7"/>
<keyword evidence="4" id="KW-0677">Repeat</keyword>
<name>G0UTG7_TRYCI</name>
<keyword evidence="5 9" id="KW-0560">Oxidoreductase</keyword>
<dbReference type="HAMAP" id="MF_03101">
    <property type="entry name" value="Deoxyhypusine_hydroxylase"/>
    <property type="match status" value="1"/>
</dbReference>
<evidence type="ECO:0000256" key="6">
    <source>
        <dbReference type="ARBA" id="ARBA00023004"/>
    </source>
</evidence>
<evidence type="ECO:0000256" key="5">
    <source>
        <dbReference type="ARBA" id="ARBA00023002"/>
    </source>
</evidence>
<comment type="pathway">
    <text evidence="2 9">Protein modification; eIF5A hypusination.</text>
</comment>
<evidence type="ECO:0000256" key="2">
    <source>
        <dbReference type="ARBA" id="ARBA00005041"/>
    </source>
</evidence>
<feature type="binding site" evidence="9">
    <location>
        <position position="95"/>
    </location>
    <ligand>
        <name>Fe cation</name>
        <dbReference type="ChEBI" id="CHEBI:24875"/>
        <label>1</label>
    </ligand>
</feature>
<dbReference type="Pfam" id="PF03130">
    <property type="entry name" value="HEAT_PBS"/>
    <property type="match status" value="1"/>
</dbReference>
<comment type="cofactor">
    <cofactor evidence="9">
        <name>Fe(2+)</name>
        <dbReference type="ChEBI" id="CHEBI:29033"/>
    </cofactor>
    <text evidence="9">Binds 2 Fe(2+) ions per subunit.</text>
</comment>
<dbReference type="InterPro" id="IPR004155">
    <property type="entry name" value="PBS_lyase_HEAT"/>
</dbReference>
<evidence type="ECO:0000256" key="4">
    <source>
        <dbReference type="ARBA" id="ARBA00022737"/>
    </source>
</evidence>
<dbReference type="GO" id="GO:0019135">
    <property type="term" value="F:deoxyhypusine monooxygenase activity"/>
    <property type="evidence" value="ECO:0007669"/>
    <property type="project" value="UniProtKB-UniRule"/>
</dbReference>
<dbReference type="Pfam" id="PF13646">
    <property type="entry name" value="HEAT_2"/>
    <property type="match status" value="2"/>
</dbReference>
<feature type="binding site" evidence="9">
    <location>
        <position position="61"/>
    </location>
    <ligand>
        <name>Fe cation</name>
        <dbReference type="ChEBI" id="CHEBI:24875"/>
        <label>1</label>
    </ligand>
</feature>
<evidence type="ECO:0000256" key="9">
    <source>
        <dbReference type="HAMAP-Rule" id="MF_03101"/>
    </source>
</evidence>
<evidence type="ECO:0000313" key="10">
    <source>
        <dbReference type="EMBL" id="CCC92681.1"/>
    </source>
</evidence>
<keyword evidence="3 9" id="KW-0479">Metal-binding</keyword>
<comment type="similarity">
    <text evidence="9">Belongs to the deoxyhypusine hydroxylase family.</text>
</comment>
<dbReference type="GO" id="GO:0046872">
    <property type="term" value="F:metal ion binding"/>
    <property type="evidence" value="ECO:0007669"/>
    <property type="project" value="UniProtKB-KW"/>
</dbReference>
<dbReference type="EC" id="1.14.99.29" evidence="9"/>
<feature type="binding site" evidence="9">
    <location>
        <position position="265"/>
    </location>
    <ligand>
        <name>Fe cation</name>
        <dbReference type="ChEBI" id="CHEBI:24875"/>
        <label>2</label>
    </ligand>
</feature>
<keyword evidence="8 9" id="KW-0386">Hypusine biosynthesis</keyword>
<dbReference type="Gene3D" id="1.25.10.10">
    <property type="entry name" value="Leucine-rich Repeat Variant"/>
    <property type="match status" value="2"/>
</dbReference>
<evidence type="ECO:0000256" key="1">
    <source>
        <dbReference type="ARBA" id="ARBA00000068"/>
    </source>
</evidence>
<dbReference type="UniPathway" id="UPA00354"/>
<evidence type="ECO:0000256" key="7">
    <source>
        <dbReference type="ARBA" id="ARBA00023033"/>
    </source>
</evidence>
<feature type="binding site" evidence="9">
    <location>
        <position position="60"/>
    </location>
    <ligand>
        <name>Fe cation</name>
        <dbReference type="ChEBI" id="CHEBI:24875"/>
        <label>1</label>
    </ligand>
</feature>
<dbReference type="InterPro" id="IPR027517">
    <property type="entry name" value="Deoxyhypusine_hydroxylase"/>
</dbReference>
<keyword evidence="6 9" id="KW-0408">Iron</keyword>
<dbReference type="SMART" id="SM00567">
    <property type="entry name" value="EZ_HEAT"/>
    <property type="match status" value="5"/>
</dbReference>